<accession>A0A9N9URD3</accession>
<keyword evidence="4" id="KW-0560">Oxidoreductase</keyword>
<evidence type="ECO:0000313" key="8">
    <source>
        <dbReference type="Proteomes" id="UP000754883"/>
    </source>
</evidence>
<sequence>MATQTITVKPTPTWIPLKIEGQIASPYTTPKFNLRVTPLHPTFGCRLDGIDWSKDISPELYQEIRDVVDKYGVVVCRSTGLSDEAHIKFSAYFGDLDDVRPYQKAGRVHRLAYPELFDAGNIDPHTGTVAPLTAAQVIGNKANELFHVDSSFNGRRAGHSLLLAHVLPPKGTGGATEFSDSRTAYDDLSQEKKNQIENLVANHSLFHSRKTVMPEYFKGTDPAKLPLSKHKLAQVHEYSSRKNLYIASYCHSIVDMKPEESDALLKELKDHVEKPCYRLTIDWEDSGDMIIWDNTSVMHRATGGAYEGKHPRDMRRTTVKDMSSTRFGLNGDGADWRVGLP</sequence>
<comment type="similarity">
    <text evidence="1">Belongs to the TfdA dioxygenase family.</text>
</comment>
<dbReference type="GO" id="GO:0046872">
    <property type="term" value="F:metal ion binding"/>
    <property type="evidence" value="ECO:0007669"/>
    <property type="project" value="UniProtKB-KW"/>
</dbReference>
<dbReference type="GO" id="GO:0051213">
    <property type="term" value="F:dioxygenase activity"/>
    <property type="evidence" value="ECO:0007669"/>
    <property type="project" value="UniProtKB-KW"/>
</dbReference>
<organism evidence="7 8">
    <name type="scientific">Clonostachys byssicola</name>
    <dbReference type="NCBI Taxonomy" id="160290"/>
    <lineage>
        <taxon>Eukaryota</taxon>
        <taxon>Fungi</taxon>
        <taxon>Dikarya</taxon>
        <taxon>Ascomycota</taxon>
        <taxon>Pezizomycotina</taxon>
        <taxon>Sordariomycetes</taxon>
        <taxon>Hypocreomycetidae</taxon>
        <taxon>Hypocreales</taxon>
        <taxon>Bionectriaceae</taxon>
        <taxon>Clonostachys</taxon>
    </lineage>
</organism>
<dbReference type="PANTHER" id="PTHR43779">
    <property type="entry name" value="DIOXYGENASE RV0097-RELATED"/>
    <property type="match status" value="1"/>
</dbReference>
<dbReference type="InterPro" id="IPR051178">
    <property type="entry name" value="TfdA_dioxygenase"/>
</dbReference>
<evidence type="ECO:0000256" key="2">
    <source>
        <dbReference type="ARBA" id="ARBA00022723"/>
    </source>
</evidence>
<keyword evidence="5" id="KW-0408">Iron</keyword>
<dbReference type="SUPFAM" id="SSF51197">
    <property type="entry name" value="Clavaminate synthase-like"/>
    <property type="match status" value="1"/>
</dbReference>
<dbReference type="InterPro" id="IPR042098">
    <property type="entry name" value="TauD-like_sf"/>
</dbReference>
<evidence type="ECO:0000313" key="7">
    <source>
        <dbReference type="EMBL" id="CAH0000539.1"/>
    </source>
</evidence>
<evidence type="ECO:0000259" key="6">
    <source>
        <dbReference type="Pfam" id="PF02668"/>
    </source>
</evidence>
<dbReference type="Proteomes" id="UP000754883">
    <property type="component" value="Unassembled WGS sequence"/>
</dbReference>
<dbReference type="OrthoDB" id="5818554at2759"/>
<dbReference type="AlphaFoldDB" id="A0A9N9URD3"/>
<dbReference type="Pfam" id="PF02668">
    <property type="entry name" value="TauD"/>
    <property type="match status" value="1"/>
</dbReference>
<keyword evidence="8" id="KW-1185">Reference proteome</keyword>
<dbReference type="InterPro" id="IPR003819">
    <property type="entry name" value="TauD/TfdA-like"/>
</dbReference>
<feature type="domain" description="TauD/TfdA-like" evidence="6">
    <location>
        <begin position="36"/>
        <end position="318"/>
    </location>
</feature>
<reference evidence="8" key="1">
    <citation type="submission" date="2019-06" db="EMBL/GenBank/DDBJ databases">
        <authorList>
            <person name="Broberg M."/>
        </authorList>
    </citation>
    <scope>NUCLEOTIDE SEQUENCE [LARGE SCALE GENOMIC DNA]</scope>
</reference>
<gene>
    <name evidence="7" type="ORF">CBYS24578_00018201</name>
</gene>
<evidence type="ECO:0000256" key="1">
    <source>
        <dbReference type="ARBA" id="ARBA00005896"/>
    </source>
</evidence>
<evidence type="ECO:0000256" key="4">
    <source>
        <dbReference type="ARBA" id="ARBA00023002"/>
    </source>
</evidence>
<keyword evidence="3" id="KW-0223">Dioxygenase</keyword>
<dbReference type="PANTHER" id="PTHR43779:SF3">
    <property type="entry name" value="(3R)-3-[(CARBOXYMETHYL)AMINO]FATTY ACID OXYGENASE_DECARBOXYLASE"/>
    <property type="match status" value="1"/>
</dbReference>
<name>A0A9N9URD3_9HYPO</name>
<dbReference type="EMBL" id="CABFNO020001554">
    <property type="protein sequence ID" value="CAH0000539.1"/>
    <property type="molecule type" value="Genomic_DNA"/>
</dbReference>
<keyword evidence="2" id="KW-0479">Metal-binding</keyword>
<protein>
    <recommendedName>
        <fullName evidence="6">TauD/TfdA-like domain-containing protein</fullName>
    </recommendedName>
</protein>
<proteinExistence type="inferred from homology"/>
<dbReference type="Gene3D" id="3.60.130.10">
    <property type="entry name" value="Clavaminate synthase-like"/>
    <property type="match status" value="1"/>
</dbReference>
<comment type="caution">
    <text evidence="7">The sequence shown here is derived from an EMBL/GenBank/DDBJ whole genome shotgun (WGS) entry which is preliminary data.</text>
</comment>
<reference evidence="7 8" key="2">
    <citation type="submission" date="2021-10" db="EMBL/GenBank/DDBJ databases">
        <authorList>
            <person name="Piombo E."/>
        </authorList>
    </citation>
    <scope>NUCLEOTIDE SEQUENCE [LARGE SCALE GENOMIC DNA]</scope>
</reference>
<evidence type="ECO:0000256" key="3">
    <source>
        <dbReference type="ARBA" id="ARBA00022964"/>
    </source>
</evidence>
<evidence type="ECO:0000256" key="5">
    <source>
        <dbReference type="ARBA" id="ARBA00023004"/>
    </source>
</evidence>